<feature type="non-terminal residue" evidence="4">
    <location>
        <position position="1"/>
    </location>
</feature>
<proteinExistence type="predicted"/>
<keyword evidence="5" id="KW-1185">Reference proteome</keyword>
<name>A0A8J2WYT3_9STRA</name>
<comment type="caution">
    <text evidence="4">The sequence shown here is derived from an EMBL/GenBank/DDBJ whole genome shotgun (WGS) entry which is preliminary data.</text>
</comment>
<dbReference type="SMART" id="SM00398">
    <property type="entry name" value="HMG"/>
    <property type="match status" value="2"/>
</dbReference>
<dbReference type="Gene3D" id="1.10.30.10">
    <property type="entry name" value="High mobility group box domain"/>
    <property type="match status" value="2"/>
</dbReference>
<feature type="DNA-binding region" description="HMG box" evidence="2">
    <location>
        <begin position="63"/>
        <end position="137"/>
    </location>
</feature>
<dbReference type="SUPFAM" id="SSF47095">
    <property type="entry name" value="HMG-box"/>
    <property type="match status" value="2"/>
</dbReference>
<evidence type="ECO:0000313" key="5">
    <source>
        <dbReference type="Proteomes" id="UP000789595"/>
    </source>
</evidence>
<dbReference type="PANTHER" id="PTHR48112:SF22">
    <property type="entry name" value="MITOCHONDRIAL TRANSCRIPTION FACTOR A, ISOFORM B"/>
    <property type="match status" value="1"/>
</dbReference>
<dbReference type="AlphaFoldDB" id="A0A8J2WYT3"/>
<evidence type="ECO:0000313" key="4">
    <source>
        <dbReference type="EMBL" id="CAH0373912.1"/>
    </source>
</evidence>
<dbReference type="OrthoDB" id="38138at2759"/>
<evidence type="ECO:0000256" key="1">
    <source>
        <dbReference type="ARBA" id="ARBA00023125"/>
    </source>
</evidence>
<dbReference type="EMBL" id="CAKKNE010000004">
    <property type="protein sequence ID" value="CAH0373912.1"/>
    <property type="molecule type" value="Genomic_DNA"/>
</dbReference>
<gene>
    <name evidence="4" type="ORF">PECAL_4P11600</name>
</gene>
<dbReference type="InterPro" id="IPR036910">
    <property type="entry name" value="HMG_box_dom_sf"/>
</dbReference>
<keyword evidence="2" id="KW-0539">Nucleus</keyword>
<sequence length="214" mass="23183">SVSRCEPWSGPRLAPIVAAANMYRTLALAAALAPVTGFAPALRATARSVALKAKYTDANGNPIKAALSAYMHFCNDERATVTAEQKRLAGDSFKQTLVMTKLGALWRELPEAQKATYNQKARRGDKARYDAALKAAGVLTKAEKKAQGPKRPLSAYMHFCAERRPSLTEELKAQLGADFKYTLVMTKLGEEWRGVGDKSKYEAMAAADKASKAA</sequence>
<accession>A0A8J2WYT3</accession>
<dbReference type="Pfam" id="PF00505">
    <property type="entry name" value="HMG_box"/>
    <property type="match status" value="2"/>
</dbReference>
<feature type="domain" description="HMG box" evidence="3">
    <location>
        <begin position="149"/>
        <end position="214"/>
    </location>
</feature>
<dbReference type="PANTHER" id="PTHR48112">
    <property type="entry name" value="HIGH MOBILITY GROUP PROTEIN DSP1"/>
    <property type="match status" value="1"/>
</dbReference>
<feature type="DNA-binding region" description="HMG box" evidence="2">
    <location>
        <begin position="149"/>
        <end position="214"/>
    </location>
</feature>
<dbReference type="Proteomes" id="UP000789595">
    <property type="component" value="Unassembled WGS sequence"/>
</dbReference>
<dbReference type="PROSITE" id="PS50118">
    <property type="entry name" value="HMG_BOX_2"/>
    <property type="match status" value="2"/>
</dbReference>
<protein>
    <recommendedName>
        <fullName evidence="3">HMG box domain-containing protein</fullName>
    </recommendedName>
</protein>
<evidence type="ECO:0000259" key="3">
    <source>
        <dbReference type="PROSITE" id="PS50118"/>
    </source>
</evidence>
<dbReference type="InterPro" id="IPR050342">
    <property type="entry name" value="HMGB"/>
</dbReference>
<feature type="domain" description="HMG box" evidence="3">
    <location>
        <begin position="63"/>
        <end position="137"/>
    </location>
</feature>
<organism evidence="4 5">
    <name type="scientific">Pelagomonas calceolata</name>
    <dbReference type="NCBI Taxonomy" id="35677"/>
    <lineage>
        <taxon>Eukaryota</taxon>
        <taxon>Sar</taxon>
        <taxon>Stramenopiles</taxon>
        <taxon>Ochrophyta</taxon>
        <taxon>Pelagophyceae</taxon>
        <taxon>Pelagomonadales</taxon>
        <taxon>Pelagomonadaceae</taxon>
        <taxon>Pelagomonas</taxon>
    </lineage>
</organism>
<evidence type="ECO:0000256" key="2">
    <source>
        <dbReference type="PROSITE-ProRule" id="PRU00267"/>
    </source>
</evidence>
<dbReference type="CDD" id="cd00084">
    <property type="entry name" value="HMG-box_SF"/>
    <property type="match status" value="1"/>
</dbReference>
<reference evidence="4" key="1">
    <citation type="submission" date="2021-11" db="EMBL/GenBank/DDBJ databases">
        <authorList>
            <consortium name="Genoscope - CEA"/>
            <person name="William W."/>
        </authorList>
    </citation>
    <scope>NUCLEOTIDE SEQUENCE</scope>
</reference>
<dbReference type="GO" id="GO:0005634">
    <property type="term" value="C:nucleus"/>
    <property type="evidence" value="ECO:0007669"/>
    <property type="project" value="UniProtKB-UniRule"/>
</dbReference>
<dbReference type="GO" id="GO:0003677">
    <property type="term" value="F:DNA binding"/>
    <property type="evidence" value="ECO:0007669"/>
    <property type="project" value="UniProtKB-UniRule"/>
</dbReference>
<keyword evidence="1 2" id="KW-0238">DNA-binding</keyword>
<dbReference type="InterPro" id="IPR009071">
    <property type="entry name" value="HMG_box_dom"/>
</dbReference>